<dbReference type="HOGENOM" id="CLU_130694_3_0_5"/>
<dbReference type="PATRIC" id="fig|1094502.3.peg.273"/>
<dbReference type="SUPFAM" id="SSF69786">
    <property type="entry name" value="YggU-like"/>
    <property type="match status" value="1"/>
</dbReference>
<proteinExistence type="inferred from homology"/>
<dbReference type="Proteomes" id="UP000014011">
    <property type="component" value="Unassembled WGS sequence"/>
</dbReference>
<evidence type="ECO:0000256" key="2">
    <source>
        <dbReference type="HAMAP-Rule" id="MF_00634"/>
    </source>
</evidence>
<dbReference type="AlphaFoldDB" id="N6US90"/>
<reference evidence="3 4" key="1">
    <citation type="journal article" date="2013" name="PLoS Genet.">
        <title>A gene transfer agent and a dynamic repertoire of secretion systems hold the keys to the explosive radiation of the emerging pathogen Bartonella.</title>
        <authorList>
            <person name="Guy L."/>
            <person name="Nystedt B."/>
            <person name="Toft C."/>
            <person name="Zaremba-Niedzwiedzka K."/>
            <person name="Berglund E.C."/>
            <person name="Granberg F."/>
            <person name="Naslund K."/>
            <person name="Eriksson A.S."/>
            <person name="Andersson S.G."/>
        </authorList>
    </citation>
    <scope>NUCLEOTIDE SEQUENCE [LARGE SCALE GENOMIC DNA]</scope>
    <source>
        <strain evidence="3">Tweed</strain>
    </source>
</reference>
<comment type="caution">
    <text evidence="3">The sequence shown here is derived from an EMBL/GenBank/DDBJ whole genome shotgun (WGS) entry which is preliminary data.</text>
</comment>
<evidence type="ECO:0000313" key="4">
    <source>
        <dbReference type="Proteomes" id="UP000014011"/>
    </source>
</evidence>
<dbReference type="NCBIfam" id="TIGR00251">
    <property type="entry name" value="DUF167 family protein"/>
    <property type="match status" value="1"/>
</dbReference>
<dbReference type="SMART" id="SM01152">
    <property type="entry name" value="DUF167"/>
    <property type="match status" value="1"/>
</dbReference>
<dbReference type="HAMAP" id="MF_00634">
    <property type="entry name" value="UPF0235"/>
    <property type="match status" value="1"/>
</dbReference>
<dbReference type="Gene3D" id="3.30.1200.10">
    <property type="entry name" value="YggU-like"/>
    <property type="match status" value="1"/>
</dbReference>
<sequence>MKMFYQDDTHGLILFVHLTPKACVDRIMGVECRDDGKQYLAIRLRAVPEDGKANKALIKFLAKQWKIPSSCISLKCGAASRYKQLYFSTHLEELKQIWQPVEDKTSKEKAYLKK</sequence>
<evidence type="ECO:0000256" key="1">
    <source>
        <dbReference type="ARBA" id="ARBA00010364"/>
    </source>
</evidence>
<dbReference type="EMBL" id="AGWD01000008">
    <property type="protein sequence ID" value="ENN95219.1"/>
    <property type="molecule type" value="Genomic_DNA"/>
</dbReference>
<comment type="similarity">
    <text evidence="1 2">Belongs to the UPF0235 family.</text>
</comment>
<dbReference type="Pfam" id="PF02594">
    <property type="entry name" value="DUF167"/>
    <property type="match status" value="1"/>
</dbReference>
<dbReference type="InterPro" id="IPR003746">
    <property type="entry name" value="DUF167"/>
</dbReference>
<evidence type="ECO:0000313" key="3">
    <source>
        <dbReference type="EMBL" id="ENN95219.1"/>
    </source>
</evidence>
<gene>
    <name evidence="3" type="ORF">BVtw_02160</name>
</gene>
<protein>
    <recommendedName>
        <fullName evidence="2">UPF0235 protein BVtw_02160</fullName>
    </recommendedName>
</protein>
<name>N6US90_BARVB</name>
<organism evidence="3 4">
    <name type="scientific">Bartonella vinsonii subsp. berkhoffii str. Tweed</name>
    <dbReference type="NCBI Taxonomy" id="1094502"/>
    <lineage>
        <taxon>Bacteria</taxon>
        <taxon>Pseudomonadati</taxon>
        <taxon>Pseudomonadota</taxon>
        <taxon>Alphaproteobacteria</taxon>
        <taxon>Hyphomicrobiales</taxon>
        <taxon>Bartonellaceae</taxon>
        <taxon>Bartonella</taxon>
    </lineage>
</organism>
<accession>N6US90</accession>
<dbReference type="InterPro" id="IPR036591">
    <property type="entry name" value="YggU-like_sf"/>
</dbReference>